<proteinExistence type="predicted"/>
<name>A0ACC7M9C0_9BURK</name>
<evidence type="ECO:0000313" key="1">
    <source>
        <dbReference type="EMBL" id="MFJ1468683.1"/>
    </source>
</evidence>
<gene>
    <name evidence="1" type="ORF">QPK29_013265</name>
</gene>
<accession>A0ACC7M9C0</accession>
<dbReference type="Proteomes" id="UP001168096">
    <property type="component" value="Unassembled WGS sequence"/>
</dbReference>
<sequence length="144" mass="15670">MAAVNLDELEHAALVVDDGEGRATALVARATGMIHLLNDDYMDEEAPMPADAGAGRSTEISDYVAVPPASTLGIGDQLVFRFAATHLAGDQATIRDLVRAEDTDGFERLLDERGATESWQRFRTEETQTALRRWCDEHGLRVGG</sequence>
<comment type="caution">
    <text evidence="1">The sequence shown here is derived from an EMBL/GenBank/DDBJ whole genome shotgun (WGS) entry which is preliminary data.</text>
</comment>
<dbReference type="EMBL" id="JASNRB020000007">
    <property type="protein sequence ID" value="MFJ1468683.1"/>
    <property type="molecule type" value="Genomic_DNA"/>
</dbReference>
<evidence type="ECO:0000313" key="2">
    <source>
        <dbReference type="Proteomes" id="UP001168096"/>
    </source>
</evidence>
<keyword evidence="2" id="KW-1185">Reference proteome</keyword>
<reference evidence="1" key="1">
    <citation type="submission" date="2024-11" db="EMBL/GenBank/DDBJ databases">
        <title>Description of Massilia orientalis sp. nov., isolated from rhizosphere soil of Ageratina adenophora.</title>
        <authorList>
            <person name="Wang Y."/>
        </authorList>
    </citation>
    <scope>NUCLEOTIDE SEQUENCE</scope>
    <source>
        <strain evidence="1">YIM B02787</strain>
    </source>
</reference>
<organism evidence="1 2">
    <name type="scientific">Massilia orientalis</name>
    <dbReference type="NCBI Taxonomy" id="3050128"/>
    <lineage>
        <taxon>Bacteria</taxon>
        <taxon>Pseudomonadati</taxon>
        <taxon>Pseudomonadota</taxon>
        <taxon>Betaproteobacteria</taxon>
        <taxon>Burkholderiales</taxon>
        <taxon>Oxalobacteraceae</taxon>
        <taxon>Telluria group</taxon>
        <taxon>Massilia</taxon>
    </lineage>
</organism>
<protein>
    <submittedName>
        <fullName evidence="1">Uncharacterized protein</fullName>
    </submittedName>
</protein>